<organism evidence="11 12">
    <name type="scientific">Mola mola</name>
    <name type="common">Ocean sunfish</name>
    <name type="synonym">Tetraodon mola</name>
    <dbReference type="NCBI Taxonomy" id="94237"/>
    <lineage>
        <taxon>Eukaryota</taxon>
        <taxon>Metazoa</taxon>
        <taxon>Chordata</taxon>
        <taxon>Craniata</taxon>
        <taxon>Vertebrata</taxon>
        <taxon>Euteleostomi</taxon>
        <taxon>Actinopterygii</taxon>
        <taxon>Neopterygii</taxon>
        <taxon>Teleostei</taxon>
        <taxon>Neoteleostei</taxon>
        <taxon>Acanthomorphata</taxon>
        <taxon>Eupercaria</taxon>
        <taxon>Tetraodontiformes</taxon>
        <taxon>Molidae</taxon>
        <taxon>Mola</taxon>
    </lineage>
</organism>
<dbReference type="AlphaFoldDB" id="A0A3Q3XM25"/>
<evidence type="ECO:0000313" key="12">
    <source>
        <dbReference type="Proteomes" id="UP000261620"/>
    </source>
</evidence>
<accession>A0A3Q3XM25</accession>
<comment type="subcellular location">
    <subcellularLocation>
        <location evidence="2">Cytoplasm</location>
    </subcellularLocation>
    <subcellularLocation>
        <location evidence="1">Nucleus</location>
    </subcellularLocation>
</comment>
<keyword evidence="7" id="KW-1015">Disulfide bond</keyword>
<evidence type="ECO:0000256" key="6">
    <source>
        <dbReference type="ARBA" id="ARBA00022737"/>
    </source>
</evidence>
<dbReference type="Proteomes" id="UP000261620">
    <property type="component" value="Unplaced"/>
</dbReference>
<evidence type="ECO:0000256" key="5">
    <source>
        <dbReference type="ARBA" id="ARBA00022553"/>
    </source>
</evidence>
<dbReference type="SUPFAM" id="SSF48726">
    <property type="entry name" value="Immunoglobulin"/>
    <property type="match status" value="1"/>
</dbReference>
<dbReference type="InterPro" id="IPR013098">
    <property type="entry name" value="Ig_I-set"/>
</dbReference>
<dbReference type="InterPro" id="IPR036179">
    <property type="entry name" value="Ig-like_dom_sf"/>
</dbReference>
<sequence>RYSVVVHLIGNLFFQLVEVEKHLEDTSGKEGQSCTLSCQLSIPNVEAQWFKNGKQLEMKGRYTSEVKHKVQRLLISDLKPEDQGRYTCQYQHLKSSADLWACTQ</sequence>
<proteinExistence type="inferred from homology"/>
<evidence type="ECO:0000256" key="9">
    <source>
        <dbReference type="ARBA" id="ARBA00023319"/>
    </source>
</evidence>
<feature type="domain" description="Ig-like" evidence="10">
    <location>
        <begin position="14"/>
        <end position="104"/>
    </location>
</feature>
<evidence type="ECO:0000256" key="7">
    <source>
        <dbReference type="ARBA" id="ARBA00023157"/>
    </source>
</evidence>
<dbReference type="PANTHER" id="PTHR35971">
    <property type="entry name" value="SI:DKEY-31G6.6"/>
    <property type="match status" value="1"/>
</dbReference>
<dbReference type="FunFam" id="2.60.40.10:FF:000050">
    <property type="entry name" value="Titin isoform B"/>
    <property type="match status" value="1"/>
</dbReference>
<evidence type="ECO:0000256" key="4">
    <source>
        <dbReference type="ARBA" id="ARBA00022490"/>
    </source>
</evidence>
<reference evidence="11" key="1">
    <citation type="submission" date="2025-08" db="UniProtKB">
        <authorList>
            <consortium name="Ensembl"/>
        </authorList>
    </citation>
    <scope>IDENTIFICATION</scope>
</reference>
<dbReference type="SMART" id="SM00409">
    <property type="entry name" value="IG"/>
    <property type="match status" value="1"/>
</dbReference>
<protein>
    <recommendedName>
        <fullName evidence="10">Ig-like domain-containing protein</fullName>
    </recommendedName>
</protein>
<keyword evidence="12" id="KW-1185">Reference proteome</keyword>
<dbReference type="STRING" id="94237.ENSMMOP00000025201"/>
<keyword evidence="6" id="KW-0677">Repeat</keyword>
<evidence type="ECO:0000256" key="3">
    <source>
        <dbReference type="ARBA" id="ARBA00006692"/>
    </source>
</evidence>
<dbReference type="InterPro" id="IPR007110">
    <property type="entry name" value="Ig-like_dom"/>
</dbReference>
<dbReference type="PROSITE" id="PS50835">
    <property type="entry name" value="IG_LIKE"/>
    <property type="match status" value="1"/>
</dbReference>
<dbReference type="InterPro" id="IPR003599">
    <property type="entry name" value="Ig_sub"/>
</dbReference>
<dbReference type="Pfam" id="PF07679">
    <property type="entry name" value="I-set"/>
    <property type="match status" value="1"/>
</dbReference>
<dbReference type="CDD" id="cd00096">
    <property type="entry name" value="Ig"/>
    <property type="match status" value="1"/>
</dbReference>
<keyword evidence="4" id="KW-0963">Cytoplasm</keyword>
<dbReference type="InterPro" id="IPR003598">
    <property type="entry name" value="Ig_sub2"/>
</dbReference>
<dbReference type="GO" id="GO:0005634">
    <property type="term" value="C:nucleus"/>
    <property type="evidence" value="ECO:0007669"/>
    <property type="project" value="UniProtKB-SubCell"/>
</dbReference>
<evidence type="ECO:0000256" key="1">
    <source>
        <dbReference type="ARBA" id="ARBA00004123"/>
    </source>
</evidence>
<comment type="similarity">
    <text evidence="3">Belongs to the protein kinase superfamily. CAMK Ser/Thr protein kinase family.</text>
</comment>
<dbReference type="SMART" id="SM00408">
    <property type="entry name" value="IGc2"/>
    <property type="match status" value="1"/>
</dbReference>
<dbReference type="InterPro" id="IPR052385">
    <property type="entry name" value="Obscurin/Obscurin-like_Reg"/>
</dbReference>
<evidence type="ECO:0000259" key="10">
    <source>
        <dbReference type="PROSITE" id="PS50835"/>
    </source>
</evidence>
<dbReference type="GO" id="GO:0005737">
    <property type="term" value="C:cytoplasm"/>
    <property type="evidence" value="ECO:0007669"/>
    <property type="project" value="UniProtKB-SubCell"/>
</dbReference>
<name>A0A3Q3XM25_MOLML</name>
<keyword evidence="9" id="KW-0393">Immunoglobulin domain</keyword>
<evidence type="ECO:0000313" key="11">
    <source>
        <dbReference type="Ensembl" id="ENSMMOP00000025201.1"/>
    </source>
</evidence>
<dbReference type="InterPro" id="IPR013783">
    <property type="entry name" value="Ig-like_fold"/>
</dbReference>
<keyword evidence="8" id="KW-0539">Nucleus</keyword>
<keyword evidence="5" id="KW-0597">Phosphoprotein</keyword>
<dbReference type="OMA" id="ADLWACT"/>
<dbReference type="Ensembl" id="ENSMMOT00000025623.1">
    <property type="protein sequence ID" value="ENSMMOP00000025201.1"/>
    <property type="gene ID" value="ENSMMOG00000019143.1"/>
</dbReference>
<dbReference type="Gene3D" id="2.60.40.10">
    <property type="entry name" value="Immunoglobulins"/>
    <property type="match status" value="1"/>
</dbReference>
<reference evidence="11" key="2">
    <citation type="submission" date="2025-09" db="UniProtKB">
        <authorList>
            <consortium name="Ensembl"/>
        </authorList>
    </citation>
    <scope>IDENTIFICATION</scope>
</reference>
<dbReference type="PANTHER" id="PTHR35971:SF5">
    <property type="entry name" value="OBSCURIN LIKE CYTOSKELETAL ADAPTOR 1"/>
    <property type="match status" value="1"/>
</dbReference>
<evidence type="ECO:0000256" key="2">
    <source>
        <dbReference type="ARBA" id="ARBA00004496"/>
    </source>
</evidence>
<evidence type="ECO:0000256" key="8">
    <source>
        <dbReference type="ARBA" id="ARBA00023242"/>
    </source>
</evidence>